<feature type="domain" description="UPF0261" evidence="2">
    <location>
        <begin position="183"/>
        <end position="395"/>
    </location>
</feature>
<dbReference type="NCBIfam" id="NF002674">
    <property type="entry name" value="PRK02399.1-2"/>
    <property type="match status" value="1"/>
</dbReference>
<evidence type="ECO:0000313" key="3">
    <source>
        <dbReference type="EMBL" id="MFA1555986.1"/>
    </source>
</evidence>
<proteinExistence type="predicted"/>
<dbReference type="Pfam" id="PF06792">
    <property type="entry name" value="UPF0261"/>
    <property type="match status" value="1"/>
</dbReference>
<dbReference type="Gene3D" id="3.40.50.12030">
    <property type="entry name" value="Uncharacterised protein family UPF0261, NC domain"/>
    <property type="match status" value="1"/>
</dbReference>
<organism evidence="3 4">
    <name type="scientific">Actinomadura chokoriensis</name>
    <dbReference type="NCBI Taxonomy" id="454156"/>
    <lineage>
        <taxon>Bacteria</taxon>
        <taxon>Bacillati</taxon>
        <taxon>Actinomycetota</taxon>
        <taxon>Actinomycetes</taxon>
        <taxon>Streptosporangiales</taxon>
        <taxon>Thermomonosporaceae</taxon>
        <taxon>Actinomadura</taxon>
    </lineage>
</organism>
<comment type="caution">
    <text evidence="3">The sequence shown here is derived from an EMBL/GenBank/DDBJ whole genome shotgun (WGS) entry which is preliminary data.</text>
</comment>
<dbReference type="CDD" id="cd15488">
    <property type="entry name" value="Tm-1-like"/>
    <property type="match status" value="1"/>
</dbReference>
<protein>
    <submittedName>
        <fullName evidence="3">Tm-1-like ATP-binding domain-containing protein</fullName>
    </submittedName>
</protein>
<dbReference type="PIRSF" id="PIRSF033271">
    <property type="entry name" value="UCP033271"/>
    <property type="match status" value="1"/>
</dbReference>
<name>A0ABV4QZE2_9ACTN</name>
<evidence type="ECO:0000259" key="2">
    <source>
        <dbReference type="Pfam" id="PF23189"/>
    </source>
</evidence>
<evidence type="ECO:0000313" key="4">
    <source>
        <dbReference type="Proteomes" id="UP001569904"/>
    </source>
</evidence>
<dbReference type="PANTHER" id="PTHR31862">
    <property type="entry name" value="UPF0261 DOMAIN PROTEIN (AFU_ORTHOLOGUE AFUA_1G10120)"/>
    <property type="match status" value="1"/>
</dbReference>
<evidence type="ECO:0000259" key="1">
    <source>
        <dbReference type="Pfam" id="PF06792"/>
    </source>
</evidence>
<feature type="domain" description="UPF0261" evidence="1">
    <location>
        <begin position="3"/>
        <end position="173"/>
    </location>
</feature>
<dbReference type="EMBL" id="JAXCEH010000013">
    <property type="protein sequence ID" value="MFA1555986.1"/>
    <property type="molecule type" value="Genomic_DNA"/>
</dbReference>
<gene>
    <name evidence="3" type="ORF">SM436_20045</name>
</gene>
<sequence length="400" mass="41054">MATVVLVGTLDTKGDEYAWLRERVRELGCDVVLVDVGVGPSQIEADVAAEDVARAGGTSLQALRDAGDRGAAVTAMGEGAAVVLAGLERIDAVLAVGGSGGSSIAARAVRDLPIGLPKLIVSTMASGDVAPYVGAKDVTLTYSVVDIAGLNRVSRLILGNAAGAAAGMAKAHAESRSAVVDERPLVGASMFGVTTPAVDAARERLDELGYEVLVFHATGAGGRALEGLVESGLLAGVLDLTTTELADDLVGGVLSAGPERLTAAGRRGVPQVVAPGALDMVNFGPRETVPERFEGRNLYVHNPTVTLMRTTREEMAELGRRIAAKLRAATGPTVLFLPLGGVSALDAAGMPFHDPEADEACFAALEGAVETERLDMNINDPAFGRATADRLHQMISGAST</sequence>
<dbReference type="Pfam" id="PF23189">
    <property type="entry name" value="UPF0261_C"/>
    <property type="match status" value="1"/>
</dbReference>
<dbReference type="InterPro" id="IPR056778">
    <property type="entry name" value="UPF0261_C"/>
</dbReference>
<dbReference type="PANTHER" id="PTHR31862:SF1">
    <property type="entry name" value="UPF0261 DOMAIN PROTEIN (AFU_ORTHOLOGUE AFUA_1G10120)"/>
    <property type="match status" value="1"/>
</dbReference>
<dbReference type="InterPro" id="IPR051353">
    <property type="entry name" value="Tobamovirus_resist_UPF0261"/>
</dbReference>
<dbReference type="Proteomes" id="UP001569904">
    <property type="component" value="Unassembled WGS sequence"/>
</dbReference>
<accession>A0ABV4QZE2</accession>
<dbReference type="Gene3D" id="3.40.50.12020">
    <property type="entry name" value="Uncharacterised protein family UPF0261, NN domain"/>
    <property type="match status" value="1"/>
</dbReference>
<dbReference type="InterPro" id="IPR044122">
    <property type="entry name" value="UPF0261_N"/>
</dbReference>
<dbReference type="InterPro" id="IPR008322">
    <property type="entry name" value="UPF0261"/>
</dbReference>
<reference evidence="3 4" key="1">
    <citation type="submission" date="2023-11" db="EMBL/GenBank/DDBJ databases">
        <title>Actinomadura monticuli sp. nov., isolated from volcanic ash.</title>
        <authorList>
            <person name="Lee S.D."/>
            <person name="Yang H."/>
            <person name="Kim I.S."/>
        </authorList>
    </citation>
    <scope>NUCLEOTIDE SEQUENCE [LARGE SCALE GENOMIC DNA]</scope>
    <source>
        <strain evidence="3 4">DSM 45346</strain>
    </source>
</reference>
<dbReference type="RefSeq" id="WP_371942698.1">
    <property type="nucleotide sequence ID" value="NZ_JAXCEH010000013.1"/>
</dbReference>
<keyword evidence="4" id="KW-1185">Reference proteome</keyword>